<dbReference type="AlphaFoldDB" id="A0A9W5KCH7"/>
<evidence type="ECO:0000313" key="5">
    <source>
        <dbReference type="Proteomes" id="UP000006607"/>
    </source>
</evidence>
<keyword evidence="2" id="KW-0732">Signal</keyword>
<protein>
    <recommendedName>
        <fullName evidence="3">WxL domain-containing protein</fullName>
    </recommendedName>
</protein>
<proteinExistence type="predicted"/>
<name>A0A9W5KCH7_BACC8</name>
<dbReference type="Pfam" id="PF13731">
    <property type="entry name" value="WxL"/>
    <property type="match status" value="1"/>
</dbReference>
<sequence>MKLTKLALAGAVSLSAFAGGTQAFAEEAASMKSVTDVIFTENEGITGPVDPTTPDEVVEPIVDPENPDDTHEPGTNGPLSIDYVSNFHFGKQSISGHDKVYYAELENVKTASGQTKKVPNYVQITDNRGTNVGWTLTVKQDDQFKTADGKKLDGAEIKLMNSVVNSATDKKYAPTAKPVTLNPDGSAQDVTSAQQGQGMGTWTTAYGQDIEQAKNSVSLSVPGTTEKVKDAKYKTTLTWTLEDTPK</sequence>
<dbReference type="InterPro" id="IPR027994">
    <property type="entry name" value="WxL_dom"/>
</dbReference>
<reference evidence="4" key="1">
    <citation type="submission" date="2012-04" db="EMBL/GenBank/DDBJ databases">
        <title>The Genome Sequence of Bacillus cereus VD014.</title>
        <authorList>
            <consortium name="The Broad Institute Genome Sequencing Platform"/>
            <consortium name="The Broad Institute Genome Sequencing Center for Infectious Disease"/>
            <person name="Feldgarden M."/>
            <person name="Van der Auwera G.A."/>
            <person name="Mahillon J."/>
            <person name="Duprez V."/>
            <person name="Timmery S."/>
            <person name="Mattelet C."/>
            <person name="Dierick K."/>
            <person name="Sun M."/>
            <person name="Yu Z."/>
            <person name="Zhu L."/>
            <person name="Hu X."/>
            <person name="Shank E.B."/>
            <person name="Swiecicka I."/>
            <person name="Hansen B.M."/>
            <person name="Andrup L."/>
            <person name="Young S.K."/>
            <person name="Zeng Q."/>
            <person name="Gargeya S."/>
            <person name="Fitzgerald M."/>
            <person name="Haas B."/>
            <person name="Abouelleil A."/>
            <person name="Alvarado L."/>
            <person name="Arachchi H.M."/>
            <person name="Berlin A."/>
            <person name="Chapman S.B."/>
            <person name="Goldberg J."/>
            <person name="Griggs A."/>
            <person name="Gujja S."/>
            <person name="Hansen M."/>
            <person name="Howarth C."/>
            <person name="Imamovic A."/>
            <person name="Larimer J."/>
            <person name="McCowen C."/>
            <person name="Montmayeur A."/>
            <person name="Murphy C."/>
            <person name="Neiman D."/>
            <person name="Pearson M."/>
            <person name="Priest M."/>
            <person name="Roberts A."/>
            <person name="Saif S."/>
            <person name="Shea T."/>
            <person name="Sisk P."/>
            <person name="Sykes S."/>
            <person name="Wortman J."/>
            <person name="Nusbaum C."/>
            <person name="Birren B."/>
        </authorList>
    </citation>
    <scope>NUCLEOTIDE SEQUENCE</scope>
    <source>
        <strain evidence="4">VD014</strain>
    </source>
</reference>
<accession>A0A9W5KCH7</accession>
<dbReference type="Proteomes" id="UP000006607">
    <property type="component" value="Unassembled WGS sequence"/>
</dbReference>
<feature type="region of interest" description="Disordered" evidence="1">
    <location>
        <begin position="179"/>
        <end position="198"/>
    </location>
</feature>
<evidence type="ECO:0000256" key="2">
    <source>
        <dbReference type="SAM" id="SignalP"/>
    </source>
</evidence>
<evidence type="ECO:0000259" key="3">
    <source>
        <dbReference type="Pfam" id="PF13731"/>
    </source>
</evidence>
<comment type="caution">
    <text evidence="4">The sequence shown here is derived from an EMBL/GenBank/DDBJ whole genome shotgun (WGS) entry which is preliminary data.</text>
</comment>
<dbReference type="RefSeq" id="WP_000778941.1">
    <property type="nucleotide sequence ID" value="NZ_JH792025.1"/>
</dbReference>
<feature type="domain" description="WxL" evidence="3">
    <location>
        <begin position="27"/>
        <end position="245"/>
    </location>
</feature>
<evidence type="ECO:0000313" key="4">
    <source>
        <dbReference type="EMBL" id="EJR25869.1"/>
    </source>
</evidence>
<gene>
    <name evidence="4" type="ORF">IIA_00699</name>
</gene>
<dbReference type="EMBL" id="AHER01000015">
    <property type="protein sequence ID" value="EJR25869.1"/>
    <property type="molecule type" value="Genomic_DNA"/>
</dbReference>
<organism evidence="4 5">
    <name type="scientific">Bacillus cereus (strain VD014)</name>
    <dbReference type="NCBI Taxonomy" id="1053223"/>
    <lineage>
        <taxon>Bacteria</taxon>
        <taxon>Bacillati</taxon>
        <taxon>Bacillota</taxon>
        <taxon>Bacilli</taxon>
        <taxon>Bacillales</taxon>
        <taxon>Bacillaceae</taxon>
        <taxon>Bacillus</taxon>
        <taxon>Bacillus cereus group</taxon>
    </lineage>
</organism>
<evidence type="ECO:0000256" key="1">
    <source>
        <dbReference type="SAM" id="MobiDB-lite"/>
    </source>
</evidence>
<feature type="compositionally biased region" description="Polar residues" evidence="1">
    <location>
        <begin position="183"/>
        <end position="198"/>
    </location>
</feature>
<feature type="signal peptide" evidence="2">
    <location>
        <begin position="1"/>
        <end position="18"/>
    </location>
</feature>
<feature type="chain" id="PRO_5040720209" description="WxL domain-containing protein" evidence="2">
    <location>
        <begin position="19"/>
        <end position="246"/>
    </location>
</feature>